<reference evidence="1 2" key="1">
    <citation type="journal article" date="2019" name="Nat. Ecol. Evol.">
        <title>Megaphylogeny resolves global patterns of mushroom evolution.</title>
        <authorList>
            <person name="Varga T."/>
            <person name="Krizsan K."/>
            <person name="Foldi C."/>
            <person name="Dima B."/>
            <person name="Sanchez-Garcia M."/>
            <person name="Sanchez-Ramirez S."/>
            <person name="Szollosi G.J."/>
            <person name="Szarkandi J.G."/>
            <person name="Papp V."/>
            <person name="Albert L."/>
            <person name="Andreopoulos W."/>
            <person name="Angelini C."/>
            <person name="Antonin V."/>
            <person name="Barry K.W."/>
            <person name="Bougher N.L."/>
            <person name="Buchanan P."/>
            <person name="Buyck B."/>
            <person name="Bense V."/>
            <person name="Catcheside P."/>
            <person name="Chovatia M."/>
            <person name="Cooper J."/>
            <person name="Damon W."/>
            <person name="Desjardin D."/>
            <person name="Finy P."/>
            <person name="Geml J."/>
            <person name="Haridas S."/>
            <person name="Hughes K."/>
            <person name="Justo A."/>
            <person name="Karasinski D."/>
            <person name="Kautmanova I."/>
            <person name="Kiss B."/>
            <person name="Kocsube S."/>
            <person name="Kotiranta H."/>
            <person name="LaButti K.M."/>
            <person name="Lechner B.E."/>
            <person name="Liimatainen K."/>
            <person name="Lipzen A."/>
            <person name="Lukacs Z."/>
            <person name="Mihaltcheva S."/>
            <person name="Morgado L.N."/>
            <person name="Niskanen T."/>
            <person name="Noordeloos M.E."/>
            <person name="Ohm R.A."/>
            <person name="Ortiz-Santana B."/>
            <person name="Ovrebo C."/>
            <person name="Racz N."/>
            <person name="Riley R."/>
            <person name="Savchenko A."/>
            <person name="Shiryaev A."/>
            <person name="Soop K."/>
            <person name="Spirin V."/>
            <person name="Szebenyi C."/>
            <person name="Tomsovsky M."/>
            <person name="Tulloss R.E."/>
            <person name="Uehling J."/>
            <person name="Grigoriev I.V."/>
            <person name="Vagvolgyi C."/>
            <person name="Papp T."/>
            <person name="Martin F.M."/>
            <person name="Miettinen O."/>
            <person name="Hibbett D.S."/>
            <person name="Nagy L.G."/>
        </authorList>
    </citation>
    <scope>NUCLEOTIDE SEQUENCE [LARGE SCALE GENOMIC DNA]</scope>
    <source>
        <strain evidence="1 2">NL-1719</strain>
    </source>
</reference>
<dbReference type="Proteomes" id="UP000308600">
    <property type="component" value="Unassembled WGS sequence"/>
</dbReference>
<name>A0ACD3AIP5_9AGAR</name>
<proteinExistence type="predicted"/>
<keyword evidence="2" id="KW-1185">Reference proteome</keyword>
<sequence length="251" mass="28867">MDDIRGDGESISLDCAWFDDQATTSAPPSPQETPVRFDERLDKKLAEERKELEVGLKAEQTARKKLEAEMIVLKAEQAAQNKKSERAILELKTEQERVSVRVKRLEINAKPLVIRAMKEHIRGKIWTCFFHRPPEPTGLEIDRYPALQRLYDQSAEEDSGLQEEFHDWARRHLNESISGTTTGSDVHQFLFEPSPFQDTVRRAANQAAHEQNEEMAAERICETTGSSRHILEAMFFYAYGRDANDVWSEMC</sequence>
<dbReference type="EMBL" id="ML208431">
    <property type="protein sequence ID" value="TFK65586.1"/>
    <property type="molecule type" value="Genomic_DNA"/>
</dbReference>
<protein>
    <submittedName>
        <fullName evidence="1">Uncharacterized protein</fullName>
    </submittedName>
</protein>
<organism evidence="1 2">
    <name type="scientific">Pluteus cervinus</name>
    <dbReference type="NCBI Taxonomy" id="181527"/>
    <lineage>
        <taxon>Eukaryota</taxon>
        <taxon>Fungi</taxon>
        <taxon>Dikarya</taxon>
        <taxon>Basidiomycota</taxon>
        <taxon>Agaricomycotina</taxon>
        <taxon>Agaricomycetes</taxon>
        <taxon>Agaricomycetidae</taxon>
        <taxon>Agaricales</taxon>
        <taxon>Pluteineae</taxon>
        <taxon>Pluteaceae</taxon>
        <taxon>Pluteus</taxon>
    </lineage>
</organism>
<gene>
    <name evidence="1" type="ORF">BDN72DRAFT_962393</name>
</gene>
<evidence type="ECO:0000313" key="1">
    <source>
        <dbReference type="EMBL" id="TFK65586.1"/>
    </source>
</evidence>
<evidence type="ECO:0000313" key="2">
    <source>
        <dbReference type="Proteomes" id="UP000308600"/>
    </source>
</evidence>
<accession>A0ACD3AIP5</accession>